<dbReference type="Pfam" id="PF11897">
    <property type="entry name" value="DUF3417"/>
    <property type="match status" value="1"/>
</dbReference>
<dbReference type="EMBL" id="FUWM01000008">
    <property type="protein sequence ID" value="SJZ52601.1"/>
    <property type="molecule type" value="Genomic_DNA"/>
</dbReference>
<dbReference type="PANTHER" id="PTHR42655">
    <property type="entry name" value="GLYCOGEN PHOSPHORYLASE"/>
    <property type="match status" value="1"/>
</dbReference>
<protein>
    <submittedName>
        <fullName evidence="6">Maltodextrin phosphorylase</fullName>
    </submittedName>
</protein>
<dbReference type="RefSeq" id="WP_078809581.1">
    <property type="nucleotide sequence ID" value="NZ_FUWM01000008.1"/>
</dbReference>
<dbReference type="Gene3D" id="3.40.50.2000">
    <property type="entry name" value="Glycogen Phosphorylase B"/>
    <property type="match status" value="3"/>
</dbReference>
<dbReference type="SUPFAM" id="SSF53756">
    <property type="entry name" value="UDP-Glycosyltransferase/glycogen phosphorylase"/>
    <property type="match status" value="1"/>
</dbReference>
<keyword evidence="3" id="KW-0021">Allosteric enzyme</keyword>
<dbReference type="Pfam" id="PF00343">
    <property type="entry name" value="Phosphorylase"/>
    <property type="match status" value="1"/>
</dbReference>
<sequence length="848" mass="98871">MNFYGSLSVFPRLPMKIKGLKQLAYNLWWSWNQEAEDLFKMIDAKKWKESGRNPVSFLSKVDYQRLQKVSQQQAFINKYNQVMNHFNDYLQQEETWFKDNAPISIEEDNVIAYFSTEFGFHDSLPIYSGGLGVLAGDHCKSASDLGLPFVGIGLLYHNGYFKQKINGEGWQESLYPELHFSQLPITPVKDELGEELTINVKLLDREVMVKVWEVKVGRVSIYLLDTNLQENSKDDRKITAQLYGGDQETRILQEIILGVGGTKALYKMEYSPIVWHMNEGHSVYLELERIRKLIKEEELSFNQAIEVVGANTVFTTHTPVPAGNETFPFDLKEKYFASYWEDIGLTKEEFMDLGQIYEDDDEFCLTVLGLKLAKFSNGVSKLHGKIASKMWQDIWEEVPPNENPITYITNGIHTRTWLASEWEELFDEYLPANWRMKIKDRNIWENIREIPNDKFWHTHRKLKSKMIDNIRKRDLERKRRYQDITAVKDILDKGALTIGFARRFATYKRATLVFNNLERLNKICNKTDKEVQLVFAGKAHPADKPGKKLIKKIHDIAESKEFKGKIVLLEDYDMNLARYLIQGVDVWLNNPRRPLEASGTSGQKSAINGGLNLSIFDGWWCEGYNEKNGWVIGSKERLKYTDKEEQDLIDSNSLYTLLEEMIVPLYYNTNDKDLPADWINWMKEAMISIIPKYSTDRMVQEYTKRLYMPATIKGIKAKKDNYNISKNLVSWKEKLKNNWEDIEITSQNQGEQGTFNITDMIRFTVKVSLGELSPDDIQIELYLVTENGKEKIDIISMDLKKELENNKYVYSTDIKLKEIGSYKYTFRIVPNEDRLTNKHELGLVKWIK</sequence>
<gene>
    <name evidence="6" type="ORF">SAMN02745118_01087</name>
</gene>
<dbReference type="InterPro" id="IPR052182">
    <property type="entry name" value="Glycogen/Maltodextrin_Phosph"/>
</dbReference>
<dbReference type="Proteomes" id="UP000190625">
    <property type="component" value="Unassembled WGS sequence"/>
</dbReference>
<organism evidence="6 7">
    <name type="scientific">Selenihalanaerobacter shriftii</name>
    <dbReference type="NCBI Taxonomy" id="142842"/>
    <lineage>
        <taxon>Bacteria</taxon>
        <taxon>Bacillati</taxon>
        <taxon>Bacillota</taxon>
        <taxon>Clostridia</taxon>
        <taxon>Halanaerobiales</taxon>
        <taxon>Halobacteroidaceae</taxon>
        <taxon>Selenihalanaerobacter</taxon>
    </lineage>
</organism>
<dbReference type="GO" id="GO:0008184">
    <property type="term" value="F:glycogen phosphorylase activity"/>
    <property type="evidence" value="ECO:0007669"/>
    <property type="project" value="InterPro"/>
</dbReference>
<dbReference type="InterPro" id="IPR024517">
    <property type="entry name" value="Glycogen_phosphorylase_DUF3417"/>
</dbReference>
<dbReference type="InterPro" id="IPR011834">
    <property type="entry name" value="Agluc_phsphrylas"/>
</dbReference>
<evidence type="ECO:0000256" key="1">
    <source>
        <dbReference type="ARBA" id="ARBA00001275"/>
    </source>
</evidence>
<keyword evidence="4" id="KW-0663">Pyridoxal phosphate</keyword>
<comment type="catalytic activity">
    <reaction evidence="1">
        <text>[(1-&gt;4)-alpha-D-glucosyl](n) + phosphate = [(1-&gt;4)-alpha-D-glucosyl](n-1) + alpha-D-glucose 1-phosphate</text>
        <dbReference type="Rhea" id="RHEA:41732"/>
        <dbReference type="Rhea" id="RHEA-COMP:9584"/>
        <dbReference type="Rhea" id="RHEA-COMP:9586"/>
        <dbReference type="ChEBI" id="CHEBI:15444"/>
        <dbReference type="ChEBI" id="CHEBI:43474"/>
        <dbReference type="ChEBI" id="CHEBI:58601"/>
        <dbReference type="EC" id="2.4.1.1"/>
    </reaction>
</comment>
<dbReference type="NCBIfam" id="TIGR02094">
    <property type="entry name" value="more_P_ylases"/>
    <property type="match status" value="1"/>
</dbReference>
<dbReference type="PANTHER" id="PTHR42655:SF1">
    <property type="entry name" value="GLYCOGEN PHOSPHORYLASE"/>
    <property type="match status" value="1"/>
</dbReference>
<dbReference type="GO" id="GO:0030170">
    <property type="term" value="F:pyridoxal phosphate binding"/>
    <property type="evidence" value="ECO:0007669"/>
    <property type="project" value="InterPro"/>
</dbReference>
<proteinExistence type="inferred from homology"/>
<evidence type="ECO:0000256" key="3">
    <source>
        <dbReference type="ARBA" id="ARBA00022533"/>
    </source>
</evidence>
<feature type="modified residue" description="N6-(pyridoxal phosphate)lysine" evidence="4">
    <location>
        <position position="604"/>
    </location>
</feature>
<evidence type="ECO:0000256" key="2">
    <source>
        <dbReference type="ARBA" id="ARBA00006047"/>
    </source>
</evidence>
<dbReference type="InterPro" id="IPR000811">
    <property type="entry name" value="Glyco_trans_35"/>
</dbReference>
<dbReference type="PIRSF" id="PIRSF000460">
    <property type="entry name" value="Pprylas_GlgP"/>
    <property type="match status" value="1"/>
</dbReference>
<comment type="similarity">
    <text evidence="2">Belongs to the glycogen phosphorylase family.</text>
</comment>
<dbReference type="STRING" id="142842.SAMN02745118_01087"/>
<accession>A0A1T4LD99</accession>
<evidence type="ECO:0000259" key="5">
    <source>
        <dbReference type="Pfam" id="PF11897"/>
    </source>
</evidence>
<keyword evidence="7" id="KW-1185">Reference proteome</keyword>
<dbReference type="AlphaFoldDB" id="A0A1T4LD99"/>
<name>A0A1T4LD99_9FIRM</name>
<dbReference type="GO" id="GO:0005975">
    <property type="term" value="P:carbohydrate metabolic process"/>
    <property type="evidence" value="ECO:0007669"/>
    <property type="project" value="InterPro"/>
</dbReference>
<evidence type="ECO:0000313" key="6">
    <source>
        <dbReference type="EMBL" id="SJZ52601.1"/>
    </source>
</evidence>
<evidence type="ECO:0000256" key="4">
    <source>
        <dbReference type="PIRSR" id="PIRSR000460-1"/>
    </source>
</evidence>
<evidence type="ECO:0000313" key="7">
    <source>
        <dbReference type="Proteomes" id="UP000190625"/>
    </source>
</evidence>
<dbReference type="OrthoDB" id="9760804at2"/>
<feature type="domain" description="DUF3417" evidence="5">
    <location>
        <begin position="13"/>
        <end position="124"/>
    </location>
</feature>
<reference evidence="7" key="1">
    <citation type="submission" date="2017-02" db="EMBL/GenBank/DDBJ databases">
        <authorList>
            <person name="Varghese N."/>
            <person name="Submissions S."/>
        </authorList>
    </citation>
    <scope>NUCLEOTIDE SEQUENCE [LARGE SCALE GENOMIC DNA]</scope>
    <source>
        <strain evidence="7">ATCC BAA-73</strain>
    </source>
</reference>